<name>A0A8T4LA20_9ARCH</name>
<evidence type="ECO:0000313" key="2">
    <source>
        <dbReference type="Proteomes" id="UP000675968"/>
    </source>
</evidence>
<dbReference type="AlphaFoldDB" id="A0A8T4LA20"/>
<reference evidence="1" key="2">
    <citation type="submission" date="2021-05" db="EMBL/GenBank/DDBJ databases">
        <title>Protein family content uncovers lineage relationships and bacterial pathway maintenance mechanisms in DPANN archaea.</title>
        <authorList>
            <person name="Castelle C.J."/>
            <person name="Meheust R."/>
            <person name="Jaffe A.L."/>
            <person name="Seitz K."/>
            <person name="Gong X."/>
            <person name="Baker B.J."/>
            <person name="Banfield J.F."/>
        </authorList>
    </citation>
    <scope>NUCLEOTIDE SEQUENCE</scope>
    <source>
        <strain evidence="1">RIFCSPLOWO2_01_FULL_AR10_48_17</strain>
    </source>
</reference>
<protein>
    <submittedName>
        <fullName evidence="1">Uncharacterized protein</fullName>
    </submittedName>
</protein>
<evidence type="ECO:0000313" key="1">
    <source>
        <dbReference type="EMBL" id="MBS3061570.1"/>
    </source>
</evidence>
<dbReference type="EMBL" id="JAGVWC010000010">
    <property type="protein sequence ID" value="MBS3061570.1"/>
    <property type="molecule type" value="Genomic_DNA"/>
</dbReference>
<dbReference type="Proteomes" id="UP000675968">
    <property type="component" value="Unassembled WGS sequence"/>
</dbReference>
<sequence>MDNRLDNRVYYTRPNKEKAATEDEIIRFEKFVLADIHRGKQFFIIEEFPIKFFGYATKIRLQKVMEPVETLSEESNGRLYKVVSTSSIYE</sequence>
<gene>
    <name evidence="1" type="ORF">J4215_03235</name>
</gene>
<comment type="caution">
    <text evidence="1">The sequence shown here is derived from an EMBL/GenBank/DDBJ whole genome shotgun (WGS) entry which is preliminary data.</text>
</comment>
<organism evidence="1 2">
    <name type="scientific">Candidatus Iainarchaeum sp</name>
    <dbReference type="NCBI Taxonomy" id="3101447"/>
    <lineage>
        <taxon>Archaea</taxon>
        <taxon>Candidatus Iainarchaeota</taxon>
        <taxon>Candidatus Iainarchaeia</taxon>
        <taxon>Candidatus Iainarchaeales</taxon>
        <taxon>Candidatus Iainarchaeaceae</taxon>
        <taxon>Candidatus Iainarchaeum</taxon>
    </lineage>
</organism>
<accession>A0A8T4LA20</accession>
<proteinExistence type="predicted"/>
<reference evidence="1" key="1">
    <citation type="submission" date="2021-03" db="EMBL/GenBank/DDBJ databases">
        <authorList>
            <person name="Jaffe A."/>
        </authorList>
    </citation>
    <scope>NUCLEOTIDE SEQUENCE</scope>
    <source>
        <strain evidence="1">RIFCSPLOWO2_01_FULL_AR10_48_17</strain>
    </source>
</reference>